<protein>
    <recommendedName>
        <fullName evidence="2">Endonuclease</fullName>
    </recommendedName>
</protein>
<reference evidence="1" key="1">
    <citation type="submission" date="2018-10" db="EMBL/GenBank/DDBJ databases">
        <title>Hidden diversity of soil giant viruses.</title>
        <authorList>
            <person name="Schulz F."/>
            <person name="Alteio L."/>
            <person name="Goudeau D."/>
            <person name="Ryan E.M."/>
            <person name="Malmstrom R.R."/>
            <person name="Blanchard J."/>
            <person name="Woyke T."/>
        </authorList>
    </citation>
    <scope>NUCLEOTIDE SEQUENCE</scope>
    <source>
        <strain evidence="1">TEV1</strain>
    </source>
</reference>
<accession>A0A3G4ZQW2</accession>
<dbReference type="InterPro" id="IPR043822">
    <property type="entry name" value="EsV_1_7_cys"/>
</dbReference>
<proteinExistence type="predicted"/>
<name>A0A3G4ZQW2_9VIRU</name>
<gene>
    <name evidence="1" type="ORF">Terrestrivirus3_88</name>
</gene>
<dbReference type="Pfam" id="PF19114">
    <property type="entry name" value="EsV_1_7_cys"/>
    <property type="match status" value="6"/>
</dbReference>
<dbReference type="SMART" id="SM01425">
    <property type="entry name" value="EsV_1_7"/>
    <property type="match status" value="5"/>
</dbReference>
<evidence type="ECO:0008006" key="2">
    <source>
        <dbReference type="Google" id="ProtNLM"/>
    </source>
</evidence>
<dbReference type="Gene3D" id="6.10.140.110">
    <property type="match status" value="1"/>
</dbReference>
<dbReference type="EMBL" id="MK071981">
    <property type="protein sequence ID" value="AYV75819.1"/>
    <property type="molecule type" value="Genomic_DNA"/>
</dbReference>
<organism evidence="1">
    <name type="scientific">Terrestrivirus sp</name>
    <dbReference type="NCBI Taxonomy" id="2487775"/>
    <lineage>
        <taxon>Viruses</taxon>
        <taxon>Varidnaviria</taxon>
        <taxon>Bamfordvirae</taxon>
        <taxon>Nucleocytoviricota</taxon>
        <taxon>Megaviricetes</taxon>
        <taxon>Imitervirales</taxon>
        <taxon>Mimiviridae</taxon>
        <taxon>Klosneuvirinae</taxon>
    </lineage>
</organism>
<sequence>MGKKCEKVTDGQRCKKRAVYGKETKIPQYCKEHKDELQNSNMYIDVVHERCLGENCKMSRVFGPIGGKPLYCEKHSQKEMINLVNKKCLFDGCKTQAYYGLPNQRVTHCLKHKSDGMVDVKSIKCISDDCNMRPLFNKLGETKPLYCRECAKDKDMADVVNKCKEIMCKKCAMYGFKDKSKMYCETHKKDGMISVIDRKCFYYALNGCNKRAYYYYPDKIGEVFCIDHKKNGMISLKHKKCLSEWCDMGVTDKYDGYCIFCYVHLFPDKPVTRNYKTKEKNVSDYISESFPQYDWIKDKRIIDGCSNKRPDLLLDLGQKVIIIEIDENQHINYDSSCENKRLMEISKDLGHRDVVFIRFNPDDYINKDNLKIKSCWKQNKNGLVEVNNKNEWNIRLKNLSSQIQYWIDCDSNKMIEIIQLYYDQI</sequence>
<evidence type="ECO:0000313" key="1">
    <source>
        <dbReference type="EMBL" id="AYV75819.1"/>
    </source>
</evidence>